<dbReference type="Proteomes" id="UP000765845">
    <property type="component" value="Unassembled WGS sequence"/>
</dbReference>
<accession>A0ABX1GG93</accession>
<feature type="compositionally biased region" description="Polar residues" evidence="1">
    <location>
        <begin position="37"/>
        <end position="56"/>
    </location>
</feature>
<keyword evidence="3" id="KW-1185">Reference proteome</keyword>
<dbReference type="InterPro" id="IPR014917">
    <property type="entry name" value="DUF1800"/>
</dbReference>
<evidence type="ECO:0000256" key="1">
    <source>
        <dbReference type="SAM" id="MobiDB-lite"/>
    </source>
</evidence>
<dbReference type="PROSITE" id="PS51318">
    <property type="entry name" value="TAT"/>
    <property type="match status" value="1"/>
</dbReference>
<name>A0ABX1GG93_9GAMM</name>
<dbReference type="RefSeq" id="WP_168450742.1">
    <property type="nucleotide sequence ID" value="NZ_JAAWWK010000004.1"/>
</dbReference>
<evidence type="ECO:0000313" key="2">
    <source>
        <dbReference type="EMBL" id="NKI18220.1"/>
    </source>
</evidence>
<comment type="caution">
    <text evidence="2">The sequence shown here is derived from an EMBL/GenBank/DDBJ whole genome shotgun (WGS) entry which is preliminary data.</text>
</comment>
<organism evidence="2 3">
    <name type="scientific">Spongiibacter thalassae</name>
    <dbReference type="NCBI Taxonomy" id="2721624"/>
    <lineage>
        <taxon>Bacteria</taxon>
        <taxon>Pseudomonadati</taxon>
        <taxon>Pseudomonadota</taxon>
        <taxon>Gammaproteobacteria</taxon>
        <taxon>Cellvibrionales</taxon>
        <taxon>Spongiibacteraceae</taxon>
        <taxon>Spongiibacter</taxon>
    </lineage>
</organism>
<dbReference type="PROSITE" id="PS51257">
    <property type="entry name" value="PROKAR_LIPOPROTEIN"/>
    <property type="match status" value="1"/>
</dbReference>
<proteinExistence type="predicted"/>
<feature type="region of interest" description="Disordered" evidence="1">
    <location>
        <begin position="26"/>
        <end position="61"/>
    </location>
</feature>
<protein>
    <submittedName>
        <fullName evidence="2">DUF1800 domain-containing protein</fullName>
    </submittedName>
</protein>
<evidence type="ECO:0000313" key="3">
    <source>
        <dbReference type="Proteomes" id="UP000765845"/>
    </source>
</evidence>
<sequence length="569" mass="62630">MSTRRQFVQWSGGAVALGLTACGGGGGGGSAPAVAENTENTAQSSPALQQNSTAASANLPPPSAELHLLKRASWGPGPDELARLRSLGIDGWLDEQLDPNFTADADVETEVNFRWPTVNYSACRLAQLKDDGRVMRELRAATLFRRIFSRKQLFEVMVDFWSDHFTVYHGDGIARHMKTLDDREVIRANALRSFSAMLRASARSPAMLEYLDNRRSTGKNPNENYARELLELHTLGVDGGYTEADIKNVARAFTGWSVQFDEQDQLCLFGQHSTFVFNSDNHDSAAKTVLGHSLAANRGMEDGDDVLDILVAHPATRRHIARKLYRRFVADGIAPAGFVDAVAAAWGSDGDIPAMLRQVFASSEFRNSADAKLTRPQEGALYLVRALDPQMDNDRSVNDILEAAAIPDLYSMSGLANIDFLPKPDYSMFDPLKSDFNDAYEGPNSDAMISRTGHVPFQWPSPNGYPDVESYWASVNGLLERWRYTIQVAGQQREDGLSNAAWAAGQETDPQRALANMRDRLLMRELLPEQASVLLAAAGVKPDGGAASTEQFWRRLMALLVSSPYALRR</sequence>
<dbReference type="Pfam" id="PF08811">
    <property type="entry name" value="DUF1800"/>
    <property type="match status" value="1"/>
</dbReference>
<reference evidence="2 3" key="1">
    <citation type="submission" date="2020-04" db="EMBL/GenBank/DDBJ databases">
        <authorList>
            <person name="Yoon J."/>
        </authorList>
    </citation>
    <scope>NUCLEOTIDE SEQUENCE [LARGE SCALE GENOMIC DNA]</scope>
    <source>
        <strain evidence="2 3">KMU-166</strain>
    </source>
</reference>
<gene>
    <name evidence="2" type="ORF">HCU74_12465</name>
</gene>
<dbReference type="InterPro" id="IPR006311">
    <property type="entry name" value="TAT_signal"/>
</dbReference>
<dbReference type="EMBL" id="JAAWWK010000004">
    <property type="protein sequence ID" value="NKI18220.1"/>
    <property type="molecule type" value="Genomic_DNA"/>
</dbReference>